<dbReference type="Proteomes" id="UP000886520">
    <property type="component" value="Chromosome 23"/>
</dbReference>
<dbReference type="EMBL" id="JABFUD020000023">
    <property type="protein sequence ID" value="KAI5061593.1"/>
    <property type="molecule type" value="Genomic_DNA"/>
</dbReference>
<gene>
    <name evidence="2" type="ORF">GOP47_0024098</name>
</gene>
<proteinExistence type="predicted"/>
<evidence type="ECO:0008006" key="4">
    <source>
        <dbReference type="Google" id="ProtNLM"/>
    </source>
</evidence>
<reference evidence="2" key="1">
    <citation type="submission" date="2021-01" db="EMBL/GenBank/DDBJ databases">
        <title>Adiantum capillus-veneris genome.</title>
        <authorList>
            <person name="Fang Y."/>
            <person name="Liao Q."/>
        </authorList>
    </citation>
    <scope>NUCLEOTIDE SEQUENCE</scope>
    <source>
        <strain evidence="2">H3</strain>
        <tissue evidence="2">Leaf</tissue>
    </source>
</reference>
<feature type="signal peptide" evidence="1">
    <location>
        <begin position="1"/>
        <end position="19"/>
    </location>
</feature>
<sequence length="151" mass="16712">MNHPGILCFACILPSSSVASIDLSTHTNILISRLYLQNHIVSNTDITYLSHMPALQARAHILLPAYRGGHTAAHTCLLSSFILHSTYTRFQSTPPSLCLQVATCPPWHLPFLKPTFNHPQVLLLFGQPFCSWALVDFWVGVSGVSSIYALR</sequence>
<evidence type="ECO:0000256" key="1">
    <source>
        <dbReference type="SAM" id="SignalP"/>
    </source>
</evidence>
<feature type="chain" id="PRO_5038350419" description="Secreted protein" evidence="1">
    <location>
        <begin position="20"/>
        <end position="151"/>
    </location>
</feature>
<accession>A0A9D4U5Y4</accession>
<organism evidence="2 3">
    <name type="scientific">Adiantum capillus-veneris</name>
    <name type="common">Maidenhair fern</name>
    <dbReference type="NCBI Taxonomy" id="13818"/>
    <lineage>
        <taxon>Eukaryota</taxon>
        <taxon>Viridiplantae</taxon>
        <taxon>Streptophyta</taxon>
        <taxon>Embryophyta</taxon>
        <taxon>Tracheophyta</taxon>
        <taxon>Polypodiopsida</taxon>
        <taxon>Polypodiidae</taxon>
        <taxon>Polypodiales</taxon>
        <taxon>Pteridineae</taxon>
        <taxon>Pteridaceae</taxon>
        <taxon>Vittarioideae</taxon>
        <taxon>Adiantum</taxon>
    </lineage>
</organism>
<protein>
    <recommendedName>
        <fullName evidence="4">Secreted protein</fullName>
    </recommendedName>
</protein>
<name>A0A9D4U5Y4_ADICA</name>
<evidence type="ECO:0000313" key="3">
    <source>
        <dbReference type="Proteomes" id="UP000886520"/>
    </source>
</evidence>
<comment type="caution">
    <text evidence="2">The sequence shown here is derived from an EMBL/GenBank/DDBJ whole genome shotgun (WGS) entry which is preliminary data.</text>
</comment>
<dbReference type="AlphaFoldDB" id="A0A9D4U5Y4"/>
<keyword evidence="3" id="KW-1185">Reference proteome</keyword>
<evidence type="ECO:0000313" key="2">
    <source>
        <dbReference type="EMBL" id="KAI5061593.1"/>
    </source>
</evidence>
<keyword evidence="1" id="KW-0732">Signal</keyword>